<name>A0A251PYD0_PRUPE</name>
<dbReference type="PANTHER" id="PTHR35109:SF2">
    <property type="entry name" value="LATE EMBRYOGENESIS ABUNDANT PROTEIN"/>
    <property type="match status" value="1"/>
</dbReference>
<protein>
    <submittedName>
        <fullName evidence="1">Uncharacterized protein</fullName>
    </submittedName>
</protein>
<dbReference type="eggNOG" id="ENOG502S9EH">
    <property type="taxonomic scope" value="Eukaryota"/>
</dbReference>
<evidence type="ECO:0000313" key="1">
    <source>
        <dbReference type="EMBL" id="ONI16579.1"/>
    </source>
</evidence>
<sequence length="122" mass="14128">MQATTVQLPTAFFEYFERESEKEMATVFARGAQTMNTIVFKPIGRKHFHKNSSSADVIRETKKFEGDEAKHKNHMGENDSNLWVPHERTGIYYPKGQEKVMDEISPRAVKDMGVNWFSNNEN</sequence>
<proteinExistence type="predicted"/>
<dbReference type="PANTHER" id="PTHR35109">
    <property type="entry name" value="GLUTAMATE RACEMASE"/>
    <property type="match status" value="1"/>
</dbReference>
<organism evidence="1 2">
    <name type="scientific">Prunus persica</name>
    <name type="common">Peach</name>
    <name type="synonym">Amygdalus persica</name>
    <dbReference type="NCBI Taxonomy" id="3760"/>
    <lineage>
        <taxon>Eukaryota</taxon>
        <taxon>Viridiplantae</taxon>
        <taxon>Streptophyta</taxon>
        <taxon>Embryophyta</taxon>
        <taxon>Tracheophyta</taxon>
        <taxon>Spermatophyta</taxon>
        <taxon>Magnoliopsida</taxon>
        <taxon>eudicotyledons</taxon>
        <taxon>Gunneridae</taxon>
        <taxon>Pentapetalae</taxon>
        <taxon>rosids</taxon>
        <taxon>fabids</taxon>
        <taxon>Rosales</taxon>
        <taxon>Rosaceae</taxon>
        <taxon>Amygdaloideae</taxon>
        <taxon>Amygdaleae</taxon>
        <taxon>Prunus</taxon>
    </lineage>
</organism>
<reference evidence="1 2" key="1">
    <citation type="journal article" date="2013" name="Nat. Genet.">
        <title>The high-quality draft genome of peach (Prunus persica) identifies unique patterns of genetic diversity, domestication and genome evolution.</title>
        <authorList>
            <consortium name="International Peach Genome Initiative"/>
            <person name="Verde I."/>
            <person name="Abbott A.G."/>
            <person name="Scalabrin S."/>
            <person name="Jung S."/>
            <person name="Shu S."/>
            <person name="Marroni F."/>
            <person name="Zhebentyayeva T."/>
            <person name="Dettori M.T."/>
            <person name="Grimwood J."/>
            <person name="Cattonaro F."/>
            <person name="Zuccolo A."/>
            <person name="Rossini L."/>
            <person name="Jenkins J."/>
            <person name="Vendramin E."/>
            <person name="Meisel L.A."/>
            <person name="Decroocq V."/>
            <person name="Sosinski B."/>
            <person name="Prochnik S."/>
            <person name="Mitros T."/>
            <person name="Policriti A."/>
            <person name="Cipriani G."/>
            <person name="Dondini L."/>
            <person name="Ficklin S."/>
            <person name="Goodstein D.M."/>
            <person name="Xuan P."/>
            <person name="Del Fabbro C."/>
            <person name="Aramini V."/>
            <person name="Copetti D."/>
            <person name="Gonzalez S."/>
            <person name="Horner D.S."/>
            <person name="Falchi R."/>
            <person name="Lucas S."/>
            <person name="Mica E."/>
            <person name="Maldonado J."/>
            <person name="Lazzari B."/>
            <person name="Bielenberg D."/>
            <person name="Pirona R."/>
            <person name="Miculan M."/>
            <person name="Barakat A."/>
            <person name="Testolin R."/>
            <person name="Stella A."/>
            <person name="Tartarini S."/>
            <person name="Tonutti P."/>
            <person name="Arus P."/>
            <person name="Orellana A."/>
            <person name="Wells C."/>
            <person name="Main D."/>
            <person name="Vizzotto G."/>
            <person name="Silva H."/>
            <person name="Salamini F."/>
            <person name="Schmutz J."/>
            <person name="Morgante M."/>
            <person name="Rokhsar D.S."/>
        </authorList>
    </citation>
    <scope>NUCLEOTIDE SEQUENCE [LARGE SCALE GENOMIC DNA]</scope>
    <source>
        <strain evidence="2">cv. Nemared</strain>
    </source>
</reference>
<gene>
    <name evidence="1" type="ORF">PRUPE_3G107800</name>
</gene>
<dbReference type="Proteomes" id="UP000006882">
    <property type="component" value="Chromosome G3"/>
</dbReference>
<dbReference type="EMBL" id="CM007653">
    <property type="protein sequence ID" value="ONI16579.1"/>
    <property type="molecule type" value="Genomic_DNA"/>
</dbReference>
<accession>A0A251PYD0</accession>
<dbReference type="AlphaFoldDB" id="A0A251PYD0"/>
<dbReference type="Gramene" id="ONI16579">
    <property type="protein sequence ID" value="ONI16579"/>
    <property type="gene ID" value="PRUPE_3G107800"/>
</dbReference>
<keyword evidence="2" id="KW-1185">Reference proteome</keyword>
<evidence type="ECO:0000313" key="2">
    <source>
        <dbReference type="Proteomes" id="UP000006882"/>
    </source>
</evidence>
<dbReference type="STRING" id="3760.A0A251PYD0"/>